<dbReference type="GO" id="GO:0003954">
    <property type="term" value="F:NADH dehydrogenase activity"/>
    <property type="evidence" value="ECO:0007669"/>
    <property type="project" value="TreeGrafter"/>
</dbReference>
<dbReference type="GO" id="GO:0008137">
    <property type="term" value="F:NADH dehydrogenase (ubiquinone) activity"/>
    <property type="evidence" value="ECO:0007669"/>
    <property type="project" value="InterPro"/>
</dbReference>
<comment type="subcellular location">
    <subcellularLocation>
        <location evidence="1">Endomembrane system</location>
        <topology evidence="1">Multi-pass membrane protein</topology>
    </subcellularLocation>
    <subcellularLocation>
        <location evidence="6">Membrane</location>
        <topology evidence="6">Multi-pass membrane protein</topology>
    </subcellularLocation>
</comment>
<dbReference type="InterPro" id="IPR001750">
    <property type="entry name" value="ND/Mrp_TM"/>
</dbReference>
<feature type="transmembrane region" description="Helical" evidence="8">
    <location>
        <begin position="384"/>
        <end position="401"/>
    </location>
</feature>
<evidence type="ECO:0000259" key="9">
    <source>
        <dbReference type="Pfam" id="PF00361"/>
    </source>
</evidence>
<evidence type="ECO:0000256" key="5">
    <source>
        <dbReference type="ARBA" id="ARBA00023136"/>
    </source>
</evidence>
<sequence length="574" mass="59776">MTDVPWLVLMIVVPAVGAAAVAALPAAREALARQLALAVSLLVLLLAVLTTVAFDPGGERFQLTTSVAWIPDFGVDFALGVDGIALSMLLLIGVLVPVVVGASWRDTPLPRPGRPARSMTAFWAWLLLLESLMVGVFAATDVFLFYVFFEAMLVPMYFLIGSFGGANRQYAAVKFFLYSLLGGLVMLASVIGLYVVSNSQLGEGTFAFDALRQLEIDPNVQKLLFAGFFLAFAIKAPLVPFHTWLPDSGAEAPIGGAVLLVGVLDKVGTFGFLRYCLPLFPDASRDLAPWVLVLAVAGIIYAALLAVGQSDMKRLVSYTSIAHFGFIALGIFAFTTEAATGAVLYMFNHGIATGLLFIVVGMVIARGGSRQIRDYGGLAARTPLLAGVFLLAGLASLALPGTNSFVSEFLVLIGAFPTRPVFTIIATVGIVLAALYVLLMYQRVMHGPPRGVLLVDEDGPADHGAADHGPADHGAGEHGARGGATAVPERGAGGATAVLEAPARARVLAVRDLSGREIAVVTPLVALILVLGVYPQPLIDLVSPAVEATMSDIGVDPGGSTPAAPGSTGTGGTD</sequence>
<dbReference type="InterPro" id="IPR003918">
    <property type="entry name" value="NADH_UbQ_OxRdtase"/>
</dbReference>
<feature type="region of interest" description="Disordered" evidence="7">
    <location>
        <begin position="552"/>
        <end position="574"/>
    </location>
</feature>
<evidence type="ECO:0000256" key="6">
    <source>
        <dbReference type="RuleBase" id="RU000320"/>
    </source>
</evidence>
<feature type="transmembrane region" description="Helical" evidence="8">
    <location>
        <begin position="143"/>
        <end position="163"/>
    </location>
</feature>
<evidence type="ECO:0000256" key="7">
    <source>
        <dbReference type="SAM" id="MobiDB-lite"/>
    </source>
</evidence>
<dbReference type="GO" id="GO:0016020">
    <property type="term" value="C:membrane"/>
    <property type="evidence" value="ECO:0007669"/>
    <property type="project" value="UniProtKB-SubCell"/>
</dbReference>
<feature type="transmembrane region" description="Helical" evidence="8">
    <location>
        <begin position="223"/>
        <end position="245"/>
    </location>
</feature>
<feature type="compositionally biased region" description="Low complexity" evidence="7">
    <location>
        <begin position="558"/>
        <end position="567"/>
    </location>
</feature>
<gene>
    <name evidence="10" type="ORF">IN07_02440</name>
</gene>
<dbReference type="PANTHER" id="PTHR43507:SF1">
    <property type="entry name" value="NADH-UBIQUINONE OXIDOREDUCTASE CHAIN 4"/>
    <property type="match status" value="1"/>
</dbReference>
<dbReference type="Pfam" id="PF00361">
    <property type="entry name" value="Proton_antipo_M"/>
    <property type="match status" value="1"/>
</dbReference>
<keyword evidence="10" id="KW-0830">Ubiquinone</keyword>
<dbReference type="Proteomes" id="UP000029713">
    <property type="component" value="Unassembled WGS sequence"/>
</dbReference>
<feature type="transmembrane region" description="Helical" evidence="8">
    <location>
        <begin position="6"/>
        <end position="27"/>
    </location>
</feature>
<evidence type="ECO:0000313" key="11">
    <source>
        <dbReference type="Proteomes" id="UP000029713"/>
    </source>
</evidence>
<name>A0A098YC45_9ACTN</name>
<feature type="transmembrane region" description="Helical" evidence="8">
    <location>
        <begin position="257"/>
        <end position="275"/>
    </location>
</feature>
<dbReference type="GO" id="GO:0042773">
    <property type="term" value="P:ATP synthesis coupled electron transport"/>
    <property type="evidence" value="ECO:0007669"/>
    <property type="project" value="InterPro"/>
</dbReference>
<dbReference type="AlphaFoldDB" id="A0A098YC45"/>
<keyword evidence="11" id="KW-1185">Reference proteome</keyword>
<feature type="compositionally biased region" description="Basic and acidic residues" evidence="7">
    <location>
        <begin position="460"/>
        <end position="480"/>
    </location>
</feature>
<accession>A0A098YC45</accession>
<evidence type="ECO:0000313" key="10">
    <source>
        <dbReference type="EMBL" id="KGH48398.1"/>
    </source>
</evidence>
<evidence type="ECO:0000256" key="8">
    <source>
        <dbReference type="SAM" id="Phobius"/>
    </source>
</evidence>
<dbReference type="RefSeq" id="WP_036333189.1">
    <property type="nucleotide sequence ID" value="NZ_JPMX01000007.1"/>
</dbReference>
<dbReference type="NCBIfam" id="TIGR01972">
    <property type="entry name" value="NDH_I_M"/>
    <property type="match status" value="1"/>
</dbReference>
<dbReference type="PRINTS" id="PR01437">
    <property type="entry name" value="NUOXDRDTASE4"/>
</dbReference>
<evidence type="ECO:0000256" key="1">
    <source>
        <dbReference type="ARBA" id="ARBA00004127"/>
    </source>
</evidence>
<dbReference type="GO" id="GO:0015990">
    <property type="term" value="P:electron transport coupled proton transport"/>
    <property type="evidence" value="ECO:0007669"/>
    <property type="project" value="TreeGrafter"/>
</dbReference>
<feature type="transmembrane region" description="Helical" evidence="8">
    <location>
        <begin position="421"/>
        <end position="441"/>
    </location>
</feature>
<comment type="caution">
    <text evidence="10">The sequence shown here is derived from an EMBL/GenBank/DDBJ whole genome shotgun (WGS) entry which is preliminary data.</text>
</comment>
<organism evidence="10 11">
    <name type="scientific">Modestobacter caceresii</name>
    <dbReference type="NCBI Taxonomy" id="1522368"/>
    <lineage>
        <taxon>Bacteria</taxon>
        <taxon>Bacillati</taxon>
        <taxon>Actinomycetota</taxon>
        <taxon>Actinomycetes</taxon>
        <taxon>Geodermatophilales</taxon>
        <taxon>Geodermatophilaceae</taxon>
        <taxon>Modestobacter</taxon>
    </lineage>
</organism>
<keyword evidence="5 8" id="KW-0472">Membrane</keyword>
<keyword evidence="4 8" id="KW-1133">Transmembrane helix</keyword>
<feature type="transmembrane region" description="Helical" evidence="8">
    <location>
        <begin position="287"/>
        <end position="308"/>
    </location>
</feature>
<dbReference type="PANTHER" id="PTHR43507">
    <property type="entry name" value="NADH-UBIQUINONE OXIDOREDUCTASE CHAIN 4"/>
    <property type="match status" value="1"/>
</dbReference>
<dbReference type="OrthoDB" id="9768329at2"/>
<feature type="transmembrane region" description="Helical" evidence="8">
    <location>
        <begin position="518"/>
        <end position="534"/>
    </location>
</feature>
<feature type="transmembrane region" description="Helical" evidence="8">
    <location>
        <begin position="34"/>
        <end position="54"/>
    </location>
</feature>
<dbReference type="GO" id="GO:0012505">
    <property type="term" value="C:endomembrane system"/>
    <property type="evidence" value="ECO:0007669"/>
    <property type="project" value="UniProtKB-SubCell"/>
</dbReference>
<feature type="transmembrane region" description="Helical" evidence="8">
    <location>
        <begin position="116"/>
        <end position="137"/>
    </location>
</feature>
<dbReference type="NCBIfam" id="NF004500">
    <property type="entry name" value="PRK05846.1-4"/>
    <property type="match status" value="1"/>
</dbReference>
<dbReference type="GO" id="GO:0048039">
    <property type="term" value="F:ubiquinone binding"/>
    <property type="evidence" value="ECO:0007669"/>
    <property type="project" value="TreeGrafter"/>
</dbReference>
<feature type="region of interest" description="Disordered" evidence="7">
    <location>
        <begin position="457"/>
        <end position="487"/>
    </location>
</feature>
<dbReference type="EMBL" id="JPMX01000007">
    <property type="protein sequence ID" value="KGH48398.1"/>
    <property type="molecule type" value="Genomic_DNA"/>
</dbReference>
<feature type="transmembrane region" description="Helical" evidence="8">
    <location>
        <begin position="84"/>
        <end position="104"/>
    </location>
</feature>
<evidence type="ECO:0000256" key="2">
    <source>
        <dbReference type="ARBA" id="ARBA00009025"/>
    </source>
</evidence>
<evidence type="ECO:0000256" key="3">
    <source>
        <dbReference type="ARBA" id="ARBA00022692"/>
    </source>
</evidence>
<feature type="domain" description="NADH:quinone oxidoreductase/Mrp antiporter transmembrane" evidence="9">
    <location>
        <begin position="139"/>
        <end position="432"/>
    </location>
</feature>
<feature type="transmembrane region" description="Helical" evidence="8">
    <location>
        <begin position="175"/>
        <end position="196"/>
    </location>
</feature>
<protein>
    <submittedName>
        <fullName evidence="10">NADH:ubiquinone oxidoreductase subunit M</fullName>
    </submittedName>
</protein>
<feature type="transmembrane region" description="Helical" evidence="8">
    <location>
        <begin position="315"/>
        <end position="336"/>
    </location>
</feature>
<evidence type="ECO:0000256" key="4">
    <source>
        <dbReference type="ARBA" id="ARBA00022989"/>
    </source>
</evidence>
<reference evidence="10 11" key="1">
    <citation type="submission" date="2014-07" db="EMBL/GenBank/DDBJ databases">
        <title>Biosystematic studies on Modestobacter strains isolated from extreme hyper-arid desert soil and from historic building.</title>
        <authorList>
            <person name="Bukarasam K."/>
            <person name="Bull A."/>
            <person name="Girard G."/>
            <person name="van Wezel G."/>
            <person name="Goodfellow M."/>
        </authorList>
    </citation>
    <scope>NUCLEOTIDE SEQUENCE [LARGE SCALE GENOMIC DNA]</scope>
    <source>
        <strain evidence="10 11">KNN45-2b</strain>
    </source>
</reference>
<keyword evidence="3 6" id="KW-0812">Transmembrane</keyword>
<comment type="similarity">
    <text evidence="2">Belongs to the complex I subunit 4 family.</text>
</comment>
<proteinExistence type="inferred from homology"/>
<dbReference type="InterPro" id="IPR010227">
    <property type="entry name" value="NADH_Q_OxRdtase_chainM/4"/>
</dbReference>
<feature type="transmembrane region" description="Helical" evidence="8">
    <location>
        <begin position="342"/>
        <end position="364"/>
    </location>
</feature>
<dbReference type="STRING" id="1522368.IN07_02440"/>